<dbReference type="OrthoDB" id="10066125at2759"/>
<feature type="region of interest" description="Disordered" evidence="3">
    <location>
        <begin position="28"/>
        <end position="62"/>
    </location>
</feature>
<reference evidence="5" key="1">
    <citation type="submission" date="2020-05" db="UniProtKB">
        <authorList>
            <consortium name="EnsemblMetazoa"/>
        </authorList>
    </citation>
    <scope>IDENTIFICATION</scope>
    <source>
        <strain evidence="5">BB02</strain>
    </source>
</reference>
<evidence type="ECO:0000313" key="6">
    <source>
        <dbReference type="Proteomes" id="UP000076420"/>
    </source>
</evidence>
<dbReference type="Proteomes" id="UP000076420">
    <property type="component" value="Unassembled WGS sequence"/>
</dbReference>
<gene>
    <name evidence="5" type="primary">106064562</name>
</gene>
<feature type="compositionally biased region" description="Polar residues" evidence="3">
    <location>
        <begin position="47"/>
        <end position="58"/>
    </location>
</feature>
<feature type="domain" description="Small acidic protein-like" evidence="4">
    <location>
        <begin position="57"/>
        <end position="132"/>
    </location>
</feature>
<dbReference type="AlphaFoldDB" id="A0A2C9KUB1"/>
<dbReference type="VEuPathDB" id="VectorBase:BGLB023535"/>
<sequence>MNINMCDTTKSNEYGASTKELKVAKDLKEKAKQDEVDHGHDHDDNHLSQQVHSANSWETADLGDRQRNEKFLRLMGAAKKEHRGKIVIGDKSPSHKRQNKDVEHIEEELVEQYEHGLEHRMASGKKGHLGLGYHGSETQEAEMAKKDLPDETKGENTQRNTVEDEKGDAICSHTEEKRDSKRNQDSSELDESKPEVKKIKFIQGNS</sequence>
<evidence type="ECO:0000256" key="1">
    <source>
        <dbReference type="ARBA" id="ARBA00006502"/>
    </source>
</evidence>
<accession>A0A2C9KUB1</accession>
<dbReference type="VEuPathDB" id="VectorBase:BGLAX_033712"/>
<feature type="compositionally biased region" description="Basic and acidic residues" evidence="3">
    <location>
        <begin position="28"/>
        <end position="46"/>
    </location>
</feature>
<dbReference type="PANTHER" id="PTHR22175">
    <property type="entry name" value="SMALL ACIDIC PROTEIN-RELATED"/>
    <property type="match status" value="1"/>
</dbReference>
<evidence type="ECO:0000256" key="2">
    <source>
        <dbReference type="ARBA" id="ARBA00016161"/>
    </source>
</evidence>
<comment type="similarity">
    <text evidence="1">Belongs to the SMAP family.</text>
</comment>
<dbReference type="PANTHER" id="PTHR22175:SF0">
    <property type="entry name" value="SMALL ACIDIC PROTEIN"/>
    <property type="match status" value="1"/>
</dbReference>
<feature type="region of interest" description="Disordered" evidence="3">
    <location>
        <begin position="119"/>
        <end position="206"/>
    </location>
</feature>
<dbReference type="KEGG" id="bgt:106064562"/>
<evidence type="ECO:0000256" key="3">
    <source>
        <dbReference type="SAM" id="MobiDB-lite"/>
    </source>
</evidence>
<evidence type="ECO:0000259" key="4">
    <source>
        <dbReference type="Pfam" id="PF15477"/>
    </source>
</evidence>
<protein>
    <recommendedName>
        <fullName evidence="2">Small acidic protein</fullName>
    </recommendedName>
</protein>
<organism evidence="5 6">
    <name type="scientific">Biomphalaria glabrata</name>
    <name type="common">Bloodfluke planorb</name>
    <name type="synonym">Freshwater snail</name>
    <dbReference type="NCBI Taxonomy" id="6526"/>
    <lineage>
        <taxon>Eukaryota</taxon>
        <taxon>Metazoa</taxon>
        <taxon>Spiralia</taxon>
        <taxon>Lophotrochozoa</taxon>
        <taxon>Mollusca</taxon>
        <taxon>Gastropoda</taxon>
        <taxon>Heterobranchia</taxon>
        <taxon>Euthyneura</taxon>
        <taxon>Panpulmonata</taxon>
        <taxon>Hygrophila</taxon>
        <taxon>Lymnaeoidea</taxon>
        <taxon>Planorbidae</taxon>
        <taxon>Biomphalaria</taxon>
    </lineage>
</organism>
<dbReference type="STRING" id="6526.A0A2C9KUB1"/>
<dbReference type="InterPro" id="IPR028124">
    <property type="entry name" value="SMAP_dom"/>
</dbReference>
<dbReference type="RefSeq" id="XP_013078596.2">
    <property type="nucleotide sequence ID" value="XM_013223142.2"/>
</dbReference>
<proteinExistence type="inferred from homology"/>
<evidence type="ECO:0000313" key="5">
    <source>
        <dbReference type="EnsemblMetazoa" id="BGLB023535-PA"/>
    </source>
</evidence>
<name>A0A2C9KUB1_BIOGL</name>
<feature type="compositionally biased region" description="Basic and acidic residues" evidence="3">
    <location>
        <begin position="142"/>
        <end position="198"/>
    </location>
</feature>
<dbReference type="InterPro" id="IPR026714">
    <property type="entry name" value="SMAP"/>
</dbReference>
<dbReference type="EnsemblMetazoa" id="BGLB023535-RA">
    <property type="protein sequence ID" value="BGLB023535-PA"/>
    <property type="gene ID" value="BGLB023535"/>
</dbReference>
<feature type="region of interest" description="Disordered" evidence="3">
    <location>
        <begin position="79"/>
        <end position="102"/>
    </location>
</feature>
<dbReference type="Pfam" id="PF15477">
    <property type="entry name" value="SMAP"/>
    <property type="match status" value="1"/>
</dbReference>